<dbReference type="PANTHER" id="PTHR45749">
    <property type="match status" value="1"/>
</dbReference>
<proteinExistence type="predicted"/>
<name>A0A8S2HPX6_9BILA</name>
<protein>
    <recommendedName>
        <fullName evidence="5">TTF-type domain-containing protein</fullName>
    </recommendedName>
</protein>
<comment type="caution">
    <text evidence="3">The sequence shown here is derived from an EMBL/GenBank/DDBJ whole genome shotgun (WGS) entry which is preliminary data.</text>
</comment>
<evidence type="ECO:0000256" key="1">
    <source>
        <dbReference type="SAM" id="MobiDB-lite"/>
    </source>
</evidence>
<dbReference type="EMBL" id="CAJNOK010003113">
    <property type="protein sequence ID" value="CAF0888494.1"/>
    <property type="molecule type" value="Genomic_DNA"/>
</dbReference>
<dbReference type="Proteomes" id="UP000677228">
    <property type="component" value="Unassembled WGS sequence"/>
</dbReference>
<evidence type="ECO:0000313" key="2">
    <source>
        <dbReference type="EMBL" id="CAF0888494.1"/>
    </source>
</evidence>
<dbReference type="AlphaFoldDB" id="A0A8S2HPX6"/>
<dbReference type="PANTHER" id="PTHR45749:SF21">
    <property type="entry name" value="DUF4371 DOMAIN-CONTAINING PROTEIN"/>
    <property type="match status" value="1"/>
</dbReference>
<reference evidence="3" key="1">
    <citation type="submission" date="2021-02" db="EMBL/GenBank/DDBJ databases">
        <authorList>
            <person name="Nowell W R."/>
        </authorList>
    </citation>
    <scope>NUCLEOTIDE SEQUENCE</scope>
</reference>
<feature type="compositionally biased region" description="Polar residues" evidence="1">
    <location>
        <begin position="18"/>
        <end position="32"/>
    </location>
</feature>
<evidence type="ECO:0000313" key="4">
    <source>
        <dbReference type="Proteomes" id="UP000682733"/>
    </source>
</evidence>
<dbReference type="Proteomes" id="UP000682733">
    <property type="component" value="Unassembled WGS sequence"/>
</dbReference>
<feature type="region of interest" description="Disordered" evidence="1">
    <location>
        <begin position="1"/>
        <end position="32"/>
    </location>
</feature>
<evidence type="ECO:0000313" key="3">
    <source>
        <dbReference type="EMBL" id="CAF3671133.1"/>
    </source>
</evidence>
<organism evidence="3 4">
    <name type="scientific">Didymodactylos carnosus</name>
    <dbReference type="NCBI Taxonomy" id="1234261"/>
    <lineage>
        <taxon>Eukaryota</taxon>
        <taxon>Metazoa</taxon>
        <taxon>Spiralia</taxon>
        <taxon>Gnathifera</taxon>
        <taxon>Rotifera</taxon>
        <taxon>Eurotatoria</taxon>
        <taxon>Bdelloidea</taxon>
        <taxon>Philodinida</taxon>
        <taxon>Philodinidae</taxon>
        <taxon>Didymodactylos</taxon>
    </lineage>
</organism>
<dbReference type="EMBL" id="CAJOBA010003114">
    <property type="protein sequence ID" value="CAF3671133.1"/>
    <property type="molecule type" value="Genomic_DNA"/>
</dbReference>
<evidence type="ECO:0008006" key="5">
    <source>
        <dbReference type="Google" id="ProtNLM"/>
    </source>
</evidence>
<gene>
    <name evidence="2" type="ORF">OVA965_LOCUS8999</name>
    <name evidence="3" type="ORF">TMI583_LOCUS8995</name>
</gene>
<sequence>MSVAQMPGSLKCEGEGEASNTEPSSGIQSNINENCSLSTTRITTTNDDKKRTYQKWYSKDYKWLVYEPNNGGFCCICRDYWKPTIPSYFEMNTRTRGVFTIQPFVNWKCAPGRSGRLEKHLQSTYHKIAVQNLSFRQQEGSVAQQLFNVNELERQENRHRFGDLLDGAYFLFKHELPHTTLYAPLLELLSKIDHSKKLSTFFDKCQKNATYDSTTTVTELLQSTSEVIDKRILTKIRESRIISVMAHEGTDIDHYQNLSICIRYCNQDTGESTESYISLLKIKDKDAQTIFDTIVKELK</sequence>
<accession>A0A8S2HPX6</accession>